<dbReference type="InterPro" id="IPR011495">
    <property type="entry name" value="Sig_transdc_His_kin_sub2_dim/P"/>
</dbReference>
<evidence type="ECO:0000259" key="8">
    <source>
        <dbReference type="PROSITE" id="PS50109"/>
    </source>
</evidence>
<accession>A0ABV6R2E9</accession>
<protein>
    <recommendedName>
        <fullName evidence="2">histidine kinase</fullName>
        <ecNumber evidence="2">2.7.13.3</ecNumber>
    </recommendedName>
</protein>
<evidence type="ECO:0000256" key="1">
    <source>
        <dbReference type="ARBA" id="ARBA00000085"/>
    </source>
</evidence>
<evidence type="ECO:0000256" key="3">
    <source>
        <dbReference type="ARBA" id="ARBA00022553"/>
    </source>
</evidence>
<dbReference type="Gene3D" id="3.30.450.20">
    <property type="entry name" value="PAS domain"/>
    <property type="match status" value="2"/>
</dbReference>
<dbReference type="Gene3D" id="3.30.565.10">
    <property type="entry name" value="Histidine kinase-like ATPase, C-terminal domain"/>
    <property type="match status" value="1"/>
</dbReference>
<dbReference type="InterPro" id="IPR003594">
    <property type="entry name" value="HATPase_dom"/>
</dbReference>
<dbReference type="CDD" id="cd18774">
    <property type="entry name" value="PDC2_HK_sensor"/>
    <property type="match status" value="1"/>
</dbReference>
<dbReference type="Proteomes" id="UP001589906">
    <property type="component" value="Unassembled WGS sequence"/>
</dbReference>
<dbReference type="GO" id="GO:0004673">
    <property type="term" value="F:protein histidine kinase activity"/>
    <property type="evidence" value="ECO:0007669"/>
    <property type="project" value="UniProtKB-EC"/>
</dbReference>
<keyword evidence="5" id="KW-0547">Nucleotide-binding</keyword>
<gene>
    <name evidence="9" type="ORF">ACFFGE_07875</name>
</gene>
<dbReference type="PANTHER" id="PTHR41523:SF8">
    <property type="entry name" value="ETHYLENE RESPONSE SENSOR PROTEIN"/>
    <property type="match status" value="1"/>
</dbReference>
<evidence type="ECO:0000256" key="2">
    <source>
        <dbReference type="ARBA" id="ARBA00012438"/>
    </source>
</evidence>
<comment type="caution">
    <text evidence="9">The sequence shown here is derived from an EMBL/GenBank/DDBJ whole genome shotgun (WGS) entry which is preliminary data.</text>
</comment>
<dbReference type="PROSITE" id="PS50109">
    <property type="entry name" value="HIS_KIN"/>
    <property type="match status" value="1"/>
</dbReference>
<keyword evidence="6 9" id="KW-0418">Kinase</keyword>
<dbReference type="SMART" id="SM00387">
    <property type="entry name" value="HATPase_c"/>
    <property type="match status" value="1"/>
</dbReference>
<keyword evidence="10" id="KW-1185">Reference proteome</keyword>
<dbReference type="SUPFAM" id="SSF55874">
    <property type="entry name" value="ATPase domain of HSP90 chaperone/DNA topoisomerase II/histidine kinase"/>
    <property type="match status" value="1"/>
</dbReference>
<dbReference type="RefSeq" id="WP_376835765.1">
    <property type="nucleotide sequence ID" value="NZ_JBHLSW010000005.1"/>
</dbReference>
<dbReference type="InterPro" id="IPR036890">
    <property type="entry name" value="HATPase_C_sf"/>
</dbReference>
<evidence type="ECO:0000313" key="10">
    <source>
        <dbReference type="Proteomes" id="UP001589906"/>
    </source>
</evidence>
<sequence>MARRWRSFGRSFGSALGGKAGRFSGIRFRLGVALAIALAPILVLGAIQAEADFTAQAAQRRDALRLASERAAATSKARLDGAVVLLETLRPDAVGEYCTPRLAALADRLRGYEAILRVRADGTVGCGTLEAGRTRSVAGQTWFEQLRMGQTSVALRAPSALAAEPALVVAVRAERPLGGFDGALAAVVSLEELRPDVSDPALPEGAEAALTDREGRILVATDPAAFAIEGAPLSGWVTRARASASELFTGVDANGRRRIYAGAALAGEDVYVVLAARDPGLWSWARLNPIGALVLPLLAWLAAFVAVMWVSERIVVRWLDYLERVAAIYARGRFGIRPVQAAAAPSEIRLLAGTLGEMAEHITERDLSLTNSLAEKDALLREVHHRVKNNLQIISSLLSLQQRALDDPAAKAALRDTRQRISALSLIYRTLYQSADIRRADLSEFLNDLVGQLVASETGRGPVVTSEVRADSLVADPDKLAPLALWLVEAVTNAQKHAFADRGGHLAVRFKVSGQTSLLEVEDDGPGADEDRVGSGVGSTLMQAFARQLRGETTLAAAQPQGLVARLVFPTPEALRPVDPRDVEGGTGG</sequence>
<evidence type="ECO:0000256" key="5">
    <source>
        <dbReference type="ARBA" id="ARBA00022741"/>
    </source>
</evidence>
<keyword evidence="7" id="KW-0067">ATP-binding</keyword>
<evidence type="ECO:0000313" key="9">
    <source>
        <dbReference type="EMBL" id="MFC0633797.1"/>
    </source>
</evidence>
<dbReference type="InterPro" id="IPR005467">
    <property type="entry name" value="His_kinase_dom"/>
</dbReference>
<dbReference type="Pfam" id="PF02518">
    <property type="entry name" value="HATPase_c"/>
    <property type="match status" value="1"/>
</dbReference>
<dbReference type="EC" id="2.7.13.3" evidence="2"/>
<keyword evidence="4 9" id="KW-0808">Transferase</keyword>
<dbReference type="EMBL" id="JBHLSW010000005">
    <property type="protein sequence ID" value="MFC0633797.1"/>
    <property type="molecule type" value="Genomic_DNA"/>
</dbReference>
<evidence type="ECO:0000256" key="7">
    <source>
        <dbReference type="ARBA" id="ARBA00022840"/>
    </source>
</evidence>
<keyword evidence="3" id="KW-0597">Phosphoprotein</keyword>
<evidence type="ECO:0000256" key="6">
    <source>
        <dbReference type="ARBA" id="ARBA00022777"/>
    </source>
</evidence>
<dbReference type="Pfam" id="PF07568">
    <property type="entry name" value="HisKA_2"/>
    <property type="match status" value="1"/>
</dbReference>
<evidence type="ECO:0000256" key="4">
    <source>
        <dbReference type="ARBA" id="ARBA00022679"/>
    </source>
</evidence>
<comment type="catalytic activity">
    <reaction evidence="1">
        <text>ATP + protein L-histidine = ADP + protein N-phospho-L-histidine.</text>
        <dbReference type="EC" id="2.7.13.3"/>
    </reaction>
</comment>
<organism evidence="9 10">
    <name type="scientific">Brevundimonas balnearis</name>
    <dbReference type="NCBI Taxonomy" id="1572858"/>
    <lineage>
        <taxon>Bacteria</taxon>
        <taxon>Pseudomonadati</taxon>
        <taxon>Pseudomonadota</taxon>
        <taxon>Alphaproteobacteria</taxon>
        <taxon>Caulobacterales</taxon>
        <taxon>Caulobacteraceae</taxon>
        <taxon>Brevundimonas</taxon>
    </lineage>
</organism>
<feature type="domain" description="Histidine kinase" evidence="8">
    <location>
        <begin position="382"/>
        <end position="573"/>
    </location>
</feature>
<name>A0ABV6R2E9_9CAUL</name>
<proteinExistence type="predicted"/>
<reference evidence="9 10" key="1">
    <citation type="submission" date="2024-09" db="EMBL/GenBank/DDBJ databases">
        <authorList>
            <person name="Sun Q."/>
            <person name="Mori K."/>
        </authorList>
    </citation>
    <scope>NUCLEOTIDE SEQUENCE [LARGE SCALE GENOMIC DNA]</scope>
    <source>
        <strain evidence="9 10">NCAIM B.02621</strain>
    </source>
</reference>
<dbReference type="PANTHER" id="PTHR41523">
    <property type="entry name" value="TWO-COMPONENT SYSTEM SENSOR PROTEIN"/>
    <property type="match status" value="1"/>
</dbReference>